<evidence type="ECO:0000313" key="7">
    <source>
        <dbReference type="Proteomes" id="UP001555826"/>
    </source>
</evidence>
<dbReference type="PANTHER" id="PTHR30126:SF39">
    <property type="entry name" value="HTH-TYPE TRANSCRIPTIONAL REGULATOR CYSL"/>
    <property type="match status" value="1"/>
</dbReference>
<evidence type="ECO:0000256" key="1">
    <source>
        <dbReference type="ARBA" id="ARBA00009437"/>
    </source>
</evidence>
<comment type="caution">
    <text evidence="6">The sequence shown here is derived from an EMBL/GenBank/DDBJ whole genome shotgun (WGS) entry which is preliminary data.</text>
</comment>
<dbReference type="RefSeq" id="WP_367640821.1">
    <property type="nucleotide sequence ID" value="NZ_JBFNQN010000018.1"/>
</dbReference>
<dbReference type="InterPro" id="IPR036390">
    <property type="entry name" value="WH_DNA-bd_sf"/>
</dbReference>
<evidence type="ECO:0000313" key="6">
    <source>
        <dbReference type="EMBL" id="MEW9267462.1"/>
    </source>
</evidence>
<dbReference type="InterPro" id="IPR036388">
    <property type="entry name" value="WH-like_DNA-bd_sf"/>
</dbReference>
<dbReference type="Pfam" id="PF03466">
    <property type="entry name" value="LysR_substrate"/>
    <property type="match status" value="1"/>
</dbReference>
<evidence type="ECO:0000256" key="4">
    <source>
        <dbReference type="ARBA" id="ARBA00023163"/>
    </source>
</evidence>
<dbReference type="PROSITE" id="PS50931">
    <property type="entry name" value="HTH_LYSR"/>
    <property type="match status" value="1"/>
</dbReference>
<evidence type="ECO:0000256" key="3">
    <source>
        <dbReference type="ARBA" id="ARBA00023125"/>
    </source>
</evidence>
<evidence type="ECO:0000259" key="5">
    <source>
        <dbReference type="PROSITE" id="PS50931"/>
    </source>
</evidence>
<dbReference type="InterPro" id="IPR005119">
    <property type="entry name" value="LysR_subst-bd"/>
</dbReference>
<protein>
    <submittedName>
        <fullName evidence="6">LysR family transcriptional regulator</fullName>
    </submittedName>
</protein>
<dbReference type="Gene3D" id="1.10.10.10">
    <property type="entry name" value="Winged helix-like DNA-binding domain superfamily/Winged helix DNA-binding domain"/>
    <property type="match status" value="1"/>
</dbReference>
<keyword evidence="3" id="KW-0238">DNA-binding</keyword>
<keyword evidence="4" id="KW-0804">Transcription</keyword>
<dbReference type="InterPro" id="IPR000847">
    <property type="entry name" value="LysR_HTH_N"/>
</dbReference>
<evidence type="ECO:0000256" key="2">
    <source>
        <dbReference type="ARBA" id="ARBA00023015"/>
    </source>
</evidence>
<dbReference type="EMBL" id="JBFNQN010000018">
    <property type="protein sequence ID" value="MEW9267462.1"/>
    <property type="molecule type" value="Genomic_DNA"/>
</dbReference>
<organism evidence="6 7">
    <name type="scientific">Kineococcus endophyticus</name>
    <dbReference type="NCBI Taxonomy" id="1181883"/>
    <lineage>
        <taxon>Bacteria</taxon>
        <taxon>Bacillati</taxon>
        <taxon>Actinomycetota</taxon>
        <taxon>Actinomycetes</taxon>
        <taxon>Kineosporiales</taxon>
        <taxon>Kineosporiaceae</taxon>
        <taxon>Kineococcus</taxon>
    </lineage>
</organism>
<dbReference type="SUPFAM" id="SSF53850">
    <property type="entry name" value="Periplasmic binding protein-like II"/>
    <property type="match status" value="1"/>
</dbReference>
<name>A0ABV3PE26_9ACTN</name>
<keyword evidence="2" id="KW-0805">Transcription regulation</keyword>
<dbReference type="SUPFAM" id="SSF46785">
    <property type="entry name" value="Winged helix' DNA-binding domain"/>
    <property type="match status" value="1"/>
</dbReference>
<reference evidence="6 7" key="1">
    <citation type="submission" date="2024-07" db="EMBL/GenBank/DDBJ databases">
        <authorList>
            <person name="Thanompreechachai J."/>
            <person name="Duangmal K."/>
        </authorList>
    </citation>
    <scope>NUCLEOTIDE SEQUENCE [LARGE SCALE GENOMIC DNA]</scope>
    <source>
        <strain evidence="6 7">KCTC 19886</strain>
    </source>
</reference>
<accession>A0ABV3PE26</accession>
<dbReference type="Gene3D" id="3.40.190.10">
    <property type="entry name" value="Periplasmic binding protein-like II"/>
    <property type="match status" value="2"/>
</dbReference>
<gene>
    <name evidence="6" type="ORF">AB1207_22180</name>
</gene>
<dbReference type="PANTHER" id="PTHR30126">
    <property type="entry name" value="HTH-TYPE TRANSCRIPTIONAL REGULATOR"/>
    <property type="match status" value="1"/>
</dbReference>
<sequence length="314" mass="32866">MLSPWVPELATLELLVAVAETGSLGRAAARAGTSQQAVSARLRRAERAMGVTLLQRSPRGATLSREGVLLVAWAREVLAAAQVLEAGVAALRVERDARVRIAASLTVAEYLLPQWLVRLAAEHPDTAVSLEAINSVDVAERVLSGTADLGFVEGPDLADGLQETVVAQDRLRVVVAPGHPWARRRRGISAAELASTRLVQREAASGTRQSLEAALRTALDADPRTDSRSASGTGLAPALLELASTSAVRSAVLGGAGPAVLSEFAVAEEVRAGRLVQVPVLGVDLRRLLRAVWPLGTTPTGPARDLLAIVARTG</sequence>
<dbReference type="Proteomes" id="UP001555826">
    <property type="component" value="Unassembled WGS sequence"/>
</dbReference>
<dbReference type="Pfam" id="PF00126">
    <property type="entry name" value="HTH_1"/>
    <property type="match status" value="1"/>
</dbReference>
<keyword evidence="7" id="KW-1185">Reference proteome</keyword>
<comment type="similarity">
    <text evidence="1">Belongs to the LysR transcriptional regulatory family.</text>
</comment>
<proteinExistence type="inferred from homology"/>
<feature type="domain" description="HTH lysR-type" evidence="5">
    <location>
        <begin position="7"/>
        <end position="64"/>
    </location>
</feature>